<sequence>MSYQEQYNQAVDLLKDSSTAEKALDILTSLNNIPYDQFLHNNINDYNATKSVTETLKEKIIISTGEALCELKRNDELSRLILQSQDVIYDNFRSKLSKILKKLIEFFKIDNRDIALQLNTVDLMIDFTNSKQRKFWANALLIESAYLQFQNKNYKKSLDILQKDLISSFKKLDDKASLIDLYILEFKNYYQLKNFVKAKNSLIACKTIIQSVYVNTLITAELDMLNGIIFCENNDYQTAYSYFYESFNSHYEEYIKQLNISNDKTRSHNRIQQVKLAKTYDILLSLLKYMILCKIMANKVNEIESIYTLQAYRDTFKETKELNFIKEIVKAYTDNSLLEFNKILSNTTIKDELIMKHLNILYDMLLTNNLIKIISPFDCIEIQHISNLIGMPYADIENKLSQLILDNKIYGKLNQDQGYLYIFEVPKEDTVYEQGSLVINELSQILDKLYEKATVLQ</sequence>
<gene>
    <name evidence="4" type="ORF">AWRI3578_g2003</name>
</gene>
<evidence type="ECO:0000313" key="4">
    <source>
        <dbReference type="EMBL" id="OEJ87898.1"/>
    </source>
</evidence>
<keyword evidence="5" id="KW-1185">Reference proteome</keyword>
<dbReference type="InterPro" id="IPR050871">
    <property type="entry name" value="26S_Proteasome/COP9_Components"/>
</dbReference>
<evidence type="ECO:0000256" key="2">
    <source>
        <dbReference type="ARBA" id="ARBA00022942"/>
    </source>
</evidence>
<dbReference type="SMART" id="SM00753">
    <property type="entry name" value="PAM"/>
    <property type="match status" value="1"/>
</dbReference>
<organism evidence="4 5">
    <name type="scientific">Hanseniaspora opuntiae</name>
    <dbReference type="NCBI Taxonomy" id="211096"/>
    <lineage>
        <taxon>Eukaryota</taxon>
        <taxon>Fungi</taxon>
        <taxon>Dikarya</taxon>
        <taxon>Ascomycota</taxon>
        <taxon>Saccharomycotina</taxon>
        <taxon>Saccharomycetes</taxon>
        <taxon>Saccharomycodales</taxon>
        <taxon>Saccharomycodaceae</taxon>
        <taxon>Hanseniaspora</taxon>
    </lineage>
</organism>
<feature type="domain" description="PCI" evidence="3">
    <location>
        <begin position="246"/>
        <end position="427"/>
    </location>
</feature>
<dbReference type="EMBL" id="LPNL01000004">
    <property type="protein sequence ID" value="OEJ87898.1"/>
    <property type="molecule type" value="Genomic_DNA"/>
</dbReference>
<proteinExistence type="inferred from homology"/>
<name>A0A1E5RLW4_9ASCO</name>
<dbReference type="Pfam" id="PF18055">
    <property type="entry name" value="RPN6_N"/>
    <property type="match status" value="1"/>
</dbReference>
<evidence type="ECO:0000256" key="1">
    <source>
        <dbReference type="ARBA" id="ARBA00007454"/>
    </source>
</evidence>
<evidence type="ECO:0000313" key="5">
    <source>
        <dbReference type="Proteomes" id="UP000095605"/>
    </source>
</evidence>
<evidence type="ECO:0000259" key="3">
    <source>
        <dbReference type="PROSITE" id="PS50250"/>
    </source>
</evidence>
<accession>A0A1E5RLW4</accession>
<dbReference type="PROSITE" id="PS50250">
    <property type="entry name" value="PCI"/>
    <property type="match status" value="1"/>
</dbReference>
<dbReference type="OrthoDB" id="1418352at2759"/>
<dbReference type="InterPro" id="IPR040773">
    <property type="entry name" value="Rpn6_N"/>
</dbReference>
<dbReference type="SUPFAM" id="SSF46785">
    <property type="entry name" value="Winged helix' DNA-binding domain"/>
    <property type="match status" value="1"/>
</dbReference>
<dbReference type="Pfam" id="PF01399">
    <property type="entry name" value="PCI"/>
    <property type="match status" value="1"/>
</dbReference>
<dbReference type="InterPro" id="IPR036390">
    <property type="entry name" value="WH_DNA-bd_sf"/>
</dbReference>
<dbReference type="AlphaFoldDB" id="A0A1E5RLW4"/>
<protein>
    <submittedName>
        <fullName evidence="4">26S proteasome regulatory subunit RPN6</fullName>
    </submittedName>
</protein>
<reference evidence="5" key="1">
    <citation type="journal article" date="2016" name="Genome Announc.">
        <title>Genome sequences of three species of Hanseniaspora isolated from spontaneous wine fermentations.</title>
        <authorList>
            <person name="Sternes P.R."/>
            <person name="Lee D."/>
            <person name="Kutyna D.R."/>
            <person name="Borneman A.R."/>
        </authorList>
    </citation>
    <scope>NUCLEOTIDE SEQUENCE [LARGE SCALE GENOMIC DNA]</scope>
    <source>
        <strain evidence="5">AWRI3578</strain>
    </source>
</reference>
<dbReference type="GO" id="GO:0008541">
    <property type="term" value="C:proteasome regulatory particle, lid subcomplex"/>
    <property type="evidence" value="ECO:0007669"/>
    <property type="project" value="UniProtKB-ARBA"/>
</dbReference>
<comment type="similarity">
    <text evidence="1">Belongs to the proteasome subunit S9 family.</text>
</comment>
<keyword evidence="2 4" id="KW-0647">Proteasome</keyword>
<comment type="caution">
    <text evidence="4">The sequence shown here is derived from an EMBL/GenBank/DDBJ whole genome shotgun (WGS) entry which is preliminary data.</text>
</comment>
<dbReference type="Proteomes" id="UP000095605">
    <property type="component" value="Unassembled WGS sequence"/>
</dbReference>
<dbReference type="Gene3D" id="1.25.40.570">
    <property type="match status" value="1"/>
</dbReference>
<dbReference type="InterPro" id="IPR000717">
    <property type="entry name" value="PCI_dom"/>
</dbReference>
<dbReference type="PANTHER" id="PTHR10678">
    <property type="entry name" value="26S PROTEASOME NON-ATPASE REGULATORY SUBUNIT 11/COP9 SIGNALOSOME COMPLEX SUBUNIT 2"/>
    <property type="match status" value="1"/>
</dbReference>
<dbReference type="SMART" id="SM00088">
    <property type="entry name" value="PINT"/>
    <property type="match status" value="1"/>
</dbReference>